<keyword evidence="2" id="KW-1185">Reference proteome</keyword>
<keyword evidence="1" id="KW-1133">Transmembrane helix</keyword>
<gene>
    <name evidence="3 4" type="primary">LOC139183204</name>
</gene>
<sequence>MEPKTAALSSPCPGHQRLPEELNELNTEFCDESVTYSELKLRDSSNIQKRKLTRIWKAKESPWCIATVIFALLYLIALALAAFMIAKVNCLEEILNTYENNTSNVPGRCNTI</sequence>
<protein>
    <submittedName>
        <fullName evidence="3 4">Uncharacterized protein</fullName>
    </submittedName>
</protein>
<keyword evidence="1" id="KW-0472">Membrane</keyword>
<dbReference type="GeneID" id="139183204"/>
<evidence type="ECO:0000313" key="2">
    <source>
        <dbReference type="Proteomes" id="UP001652663"/>
    </source>
</evidence>
<dbReference type="Proteomes" id="UP001652663">
    <property type="component" value="Chromosome 5"/>
</dbReference>
<keyword evidence="1" id="KW-0812">Transmembrane</keyword>
<dbReference type="RefSeq" id="XP_070646234.1">
    <property type="nucleotide sequence ID" value="XM_070790133.1"/>
</dbReference>
<evidence type="ECO:0000313" key="3">
    <source>
        <dbReference type="RefSeq" id="XP_070646234.1"/>
    </source>
</evidence>
<dbReference type="RefSeq" id="XP_070646235.1">
    <property type="nucleotide sequence ID" value="XM_070790134.1"/>
</dbReference>
<accession>A0ABM4SEL0</accession>
<evidence type="ECO:0000313" key="4">
    <source>
        <dbReference type="RefSeq" id="XP_070646235.1"/>
    </source>
</evidence>
<organism evidence="2 3">
    <name type="scientific">Bos indicus</name>
    <name type="common">Zebu</name>
    <dbReference type="NCBI Taxonomy" id="9915"/>
    <lineage>
        <taxon>Eukaryota</taxon>
        <taxon>Metazoa</taxon>
        <taxon>Chordata</taxon>
        <taxon>Craniata</taxon>
        <taxon>Vertebrata</taxon>
        <taxon>Euteleostomi</taxon>
        <taxon>Mammalia</taxon>
        <taxon>Eutheria</taxon>
        <taxon>Laurasiatheria</taxon>
        <taxon>Artiodactyla</taxon>
        <taxon>Ruminantia</taxon>
        <taxon>Pecora</taxon>
        <taxon>Bovidae</taxon>
        <taxon>Bovinae</taxon>
        <taxon>Bos</taxon>
    </lineage>
</organism>
<reference evidence="3 4" key="1">
    <citation type="submission" date="2025-05" db="UniProtKB">
        <authorList>
            <consortium name="RefSeq"/>
        </authorList>
    </citation>
    <scope>IDENTIFICATION</scope>
    <source>
        <tissue evidence="3 4">Blood</tissue>
    </source>
</reference>
<proteinExistence type="predicted"/>
<evidence type="ECO:0000256" key="1">
    <source>
        <dbReference type="SAM" id="Phobius"/>
    </source>
</evidence>
<name>A0ABM4SEL0_BOSIN</name>
<feature type="transmembrane region" description="Helical" evidence="1">
    <location>
        <begin position="63"/>
        <end position="86"/>
    </location>
</feature>